<dbReference type="EMBL" id="CAJPVJ010000579">
    <property type="protein sequence ID" value="CAG2162889.1"/>
    <property type="molecule type" value="Genomic_DNA"/>
</dbReference>
<dbReference type="GO" id="GO:0140681">
    <property type="term" value="F:histone H3K36me2/H3K36me3 demethylase activity"/>
    <property type="evidence" value="ECO:0007669"/>
    <property type="project" value="UniProtKB-ARBA"/>
</dbReference>
<comment type="subcellular location">
    <subcellularLocation>
        <location evidence="2">Nucleus</location>
    </subcellularLocation>
</comment>
<sequence length="1108" mass="125732">MGLTDNSSTNAPRIMVFRPKIDEMKDFSKYLEYMESQGAYKAGLAKIIPPPEWKPRKNGYDDIDLTIKAPIQQVVQGGQGLYQQYNIQKKAMHIKDFAKMATSAKYKTPTYFDYEDLERKYWKNVTFCPAIYGADVSGTLTDEDCEEFNINNLNTCLDMINESYGIKIMGVNTAYLYFGMWKSTFAWHTEDMDLYSINYLHFGAPKSWYCIPPEHGKRLERLANGFFPNSCKQCPAFLRHKMTLISPQVLKKYSIPFSKITQEEGEFMITFPYSYHAGYNHGYNCAESTNFALPRWVEFGKRAVRCLCRSDSVQINMEAFVRKFQPDRYDMWLHGKDIGPDPKDPSHVCAAPAPSHYERDIMSKFNKHKRHPPHKKDFSSDTEEYNSDDCDDECGPQWTPPTKAARKMFENSDESDLMNGLISAPSISSISADTISSMPKPPTISETIHRLHQNLNSSSDKQKEKKRKKRANESSVPPHLLNHSYAKLNDQKSRVSSCTQPNSQTSCEYFAHFSLNDSNISDMELIKSQEVNHTSSPHSTHFLSANCSSTSTQSTPHSQSSLNTDCMFSPVLENPLNSELKANQMNESEEQYVMRPMVSQPPHIIPYYEYSADNINLSSQPPLLTAHELGQPFGHNMNDIMIDTKDESVNGLSNSLRVMVEASTSTDDLDVVNSLSDSLSPSVHPNGANNNLTVLEEITKKTLQYTPLSCGPSPQGFSDEIWFNTCMSTIGAHCAVCNLLKPYQLMPSVRLSELESWSPPKSSPILIPSVAFTSKVKDENTLLDSRDTSPLIVCMDCRVCVHSVCYGVSNLLFDGSERNWRCDRCANRQYFAFCSLCPLRGGPLKETTEMDESGDKQWVHISCALLIPDVKFVNGIDKKPIDLSEVKPSRRTDKMGCIYCRKSNPDNKMVDYFAGYCVQCKCFASFHVTCGHRHGVVYAAGDWPEPITIACKKCSNVAQSNKKQVSDRVLSEVETNETVIAKHKNKRFYRAKVVDRLEQTFHHVHFVDNSFTKQLKSCDILNRDCERDPPDIGDAVEVIWNKEQLHGKYTGSHTSLMYAIVFDDGSQIKVRREDFYTTTEELPKRVKYKLSTATDRQYGVSEDSNSRH</sequence>
<evidence type="ECO:0000256" key="2">
    <source>
        <dbReference type="ARBA" id="ARBA00004123"/>
    </source>
</evidence>
<dbReference type="Proteomes" id="UP000728032">
    <property type="component" value="Unassembled WGS sequence"/>
</dbReference>
<evidence type="ECO:0000256" key="4">
    <source>
        <dbReference type="ARBA" id="ARBA00012900"/>
    </source>
</evidence>
<comment type="cofactor">
    <cofactor evidence="1">
        <name>Fe(2+)</name>
        <dbReference type="ChEBI" id="CHEBI:29033"/>
    </cofactor>
</comment>
<dbReference type="InterPro" id="IPR019787">
    <property type="entry name" value="Znf_PHD-finger"/>
</dbReference>
<evidence type="ECO:0000256" key="8">
    <source>
        <dbReference type="ARBA" id="ARBA00022853"/>
    </source>
</evidence>
<reference evidence="21" key="1">
    <citation type="submission" date="2020-11" db="EMBL/GenBank/DDBJ databases">
        <authorList>
            <person name="Tran Van P."/>
        </authorList>
    </citation>
    <scope>NUCLEOTIDE SEQUENCE</scope>
</reference>
<keyword evidence="7" id="KW-0862">Zinc</keyword>
<dbReference type="InterPro" id="IPR002999">
    <property type="entry name" value="Tudor"/>
</dbReference>
<dbReference type="OrthoDB" id="9547406at2759"/>
<comment type="similarity">
    <text evidence="3">Belongs to the JHDM3 histone demethylase family.</text>
</comment>
<evidence type="ECO:0000256" key="16">
    <source>
        <dbReference type="ARBA" id="ARBA00053408"/>
    </source>
</evidence>
<accession>A0A7R9LF15</accession>
<protein>
    <recommendedName>
        <fullName evidence="4">[histone H3]-trimethyl-L-lysine(9) demethylase</fullName>
        <ecNumber evidence="4">1.14.11.66</ecNumber>
    </recommendedName>
</protein>
<keyword evidence="5" id="KW-0479">Metal-binding</keyword>
<dbReference type="Pfam" id="PF13831">
    <property type="entry name" value="PHD_2"/>
    <property type="match status" value="1"/>
</dbReference>
<dbReference type="SUPFAM" id="SSF51197">
    <property type="entry name" value="Clavaminate synthase-like"/>
    <property type="match status" value="1"/>
</dbReference>
<feature type="compositionally biased region" description="Basic residues" evidence="17">
    <location>
        <begin position="365"/>
        <end position="374"/>
    </location>
</feature>
<dbReference type="GO" id="GO:0010468">
    <property type="term" value="P:regulation of gene expression"/>
    <property type="evidence" value="ECO:0007669"/>
    <property type="project" value="TreeGrafter"/>
</dbReference>
<evidence type="ECO:0000256" key="17">
    <source>
        <dbReference type="SAM" id="MobiDB-lite"/>
    </source>
</evidence>
<feature type="compositionally biased region" description="Acidic residues" evidence="17">
    <location>
        <begin position="380"/>
        <end position="394"/>
    </location>
</feature>
<dbReference type="SMART" id="SM00249">
    <property type="entry name" value="PHD"/>
    <property type="match status" value="2"/>
</dbReference>
<keyword evidence="9" id="KW-0223">Dioxygenase</keyword>
<feature type="domain" description="JmjC" evidence="19">
    <location>
        <begin position="142"/>
        <end position="308"/>
    </location>
</feature>
<dbReference type="FunFam" id="2.60.120.650:FF:000048">
    <property type="entry name" value="Lysine-specific demethylase 4A"/>
    <property type="match status" value="1"/>
</dbReference>
<dbReference type="SUPFAM" id="SSF57903">
    <property type="entry name" value="FYVE/PHD zinc finger"/>
    <property type="match status" value="1"/>
</dbReference>
<evidence type="ECO:0000313" key="21">
    <source>
        <dbReference type="EMBL" id="CAD7640290.1"/>
    </source>
</evidence>
<evidence type="ECO:0000256" key="5">
    <source>
        <dbReference type="ARBA" id="ARBA00022723"/>
    </source>
</evidence>
<evidence type="ECO:0000256" key="7">
    <source>
        <dbReference type="ARBA" id="ARBA00022833"/>
    </source>
</evidence>
<dbReference type="PROSITE" id="PS51805">
    <property type="entry name" value="EPHD"/>
    <property type="match status" value="1"/>
</dbReference>
<evidence type="ECO:0000256" key="13">
    <source>
        <dbReference type="ARBA" id="ARBA00023163"/>
    </source>
</evidence>
<keyword evidence="12" id="KW-0805">Transcription regulation</keyword>
<proteinExistence type="inferred from homology"/>
<keyword evidence="6" id="KW-0863">Zinc-finger</keyword>
<evidence type="ECO:0000256" key="3">
    <source>
        <dbReference type="ARBA" id="ARBA00009711"/>
    </source>
</evidence>
<evidence type="ECO:0000259" key="19">
    <source>
        <dbReference type="PROSITE" id="PS51184"/>
    </source>
</evidence>
<comment type="catalytic activity">
    <reaction evidence="15">
        <text>N(6),N(6),N(6)-trimethyl-L-lysyl(9)-[histone H3] + 2 2-oxoglutarate + 2 O2 = N(6)-methyl-L-lysyl(9)-[histone H3] + 2 formaldehyde + 2 succinate + 2 CO2</text>
        <dbReference type="Rhea" id="RHEA:60200"/>
        <dbReference type="Rhea" id="RHEA-COMP:15538"/>
        <dbReference type="Rhea" id="RHEA-COMP:15542"/>
        <dbReference type="ChEBI" id="CHEBI:15379"/>
        <dbReference type="ChEBI" id="CHEBI:16526"/>
        <dbReference type="ChEBI" id="CHEBI:16810"/>
        <dbReference type="ChEBI" id="CHEBI:16842"/>
        <dbReference type="ChEBI" id="CHEBI:30031"/>
        <dbReference type="ChEBI" id="CHEBI:61929"/>
        <dbReference type="ChEBI" id="CHEBI:61961"/>
        <dbReference type="EC" id="1.14.11.66"/>
    </reaction>
</comment>
<feature type="region of interest" description="Disordered" evidence="17">
    <location>
        <begin position="453"/>
        <end position="483"/>
    </location>
</feature>
<keyword evidence="22" id="KW-1185">Reference proteome</keyword>
<dbReference type="PROSITE" id="PS51184">
    <property type="entry name" value="JMJC"/>
    <property type="match status" value="1"/>
</dbReference>
<dbReference type="GO" id="GO:0140684">
    <property type="term" value="F:histone H3K9me2/H3K9me3 demethylase activity"/>
    <property type="evidence" value="ECO:0007669"/>
    <property type="project" value="UniProtKB-EC"/>
</dbReference>
<dbReference type="Pfam" id="PF13832">
    <property type="entry name" value="zf-HC5HC2H_2"/>
    <property type="match status" value="1"/>
</dbReference>
<evidence type="ECO:0000256" key="6">
    <source>
        <dbReference type="ARBA" id="ARBA00022771"/>
    </source>
</evidence>
<feature type="domain" description="PHD-type" evidence="20">
    <location>
        <begin position="831"/>
        <end position="955"/>
    </location>
</feature>
<dbReference type="SMART" id="SM00558">
    <property type="entry name" value="JmjC"/>
    <property type="match status" value="1"/>
</dbReference>
<dbReference type="Gene3D" id="3.10.330.70">
    <property type="match status" value="1"/>
</dbReference>
<dbReference type="InterPro" id="IPR003349">
    <property type="entry name" value="JmjN"/>
</dbReference>
<feature type="domain" description="JmjN" evidence="18">
    <location>
        <begin position="14"/>
        <end position="56"/>
    </location>
</feature>
<evidence type="ECO:0000256" key="15">
    <source>
        <dbReference type="ARBA" id="ARBA00049349"/>
    </source>
</evidence>
<dbReference type="GO" id="GO:0005634">
    <property type="term" value="C:nucleus"/>
    <property type="evidence" value="ECO:0007669"/>
    <property type="project" value="UniProtKB-SubCell"/>
</dbReference>
<dbReference type="GO" id="GO:0048512">
    <property type="term" value="P:circadian behavior"/>
    <property type="evidence" value="ECO:0007669"/>
    <property type="project" value="UniProtKB-ARBA"/>
</dbReference>
<keyword evidence="10" id="KW-0560">Oxidoreductase</keyword>
<dbReference type="GO" id="GO:0000785">
    <property type="term" value="C:chromatin"/>
    <property type="evidence" value="ECO:0007669"/>
    <property type="project" value="TreeGrafter"/>
</dbReference>
<dbReference type="PANTHER" id="PTHR10694:SF129">
    <property type="entry name" value="LYSINE-SPECIFIC DEMETHYLASE 4B-RELATED"/>
    <property type="match status" value="1"/>
</dbReference>
<dbReference type="PROSITE" id="PS51183">
    <property type="entry name" value="JMJN"/>
    <property type="match status" value="1"/>
</dbReference>
<dbReference type="CDD" id="cd20391">
    <property type="entry name" value="Tudor_JMJD2_rpt1"/>
    <property type="match status" value="1"/>
</dbReference>
<evidence type="ECO:0000256" key="14">
    <source>
        <dbReference type="ARBA" id="ARBA00023242"/>
    </source>
</evidence>
<dbReference type="Gene3D" id="3.30.40.10">
    <property type="entry name" value="Zinc/RING finger domain, C3HC4 (zinc finger)"/>
    <property type="match status" value="2"/>
</dbReference>
<evidence type="ECO:0000256" key="12">
    <source>
        <dbReference type="ARBA" id="ARBA00023015"/>
    </source>
</evidence>
<feature type="region of interest" description="Disordered" evidence="17">
    <location>
        <begin position="365"/>
        <end position="396"/>
    </location>
</feature>
<keyword evidence="8" id="KW-0156">Chromatin regulator</keyword>
<dbReference type="InterPro" id="IPR034732">
    <property type="entry name" value="EPHD"/>
</dbReference>
<dbReference type="InterPro" id="IPR003347">
    <property type="entry name" value="JmjC_dom"/>
</dbReference>
<keyword evidence="14" id="KW-0539">Nucleus</keyword>
<evidence type="ECO:0000256" key="9">
    <source>
        <dbReference type="ARBA" id="ARBA00022964"/>
    </source>
</evidence>
<dbReference type="InterPro" id="IPR011011">
    <property type="entry name" value="Znf_FYVE_PHD"/>
</dbReference>
<evidence type="ECO:0000259" key="18">
    <source>
        <dbReference type="PROSITE" id="PS51183"/>
    </source>
</evidence>
<comment type="function">
    <text evidence="16">Probable histone demethylase that specifically demethylates 'Lys-9' and 'Lys-36' residues of histone H3, thereby playing a central role in histone code. Demethylation of Lys residue generates formaldehyde and succinate.</text>
</comment>
<dbReference type="AlphaFoldDB" id="A0A7R9LF15"/>
<dbReference type="PANTHER" id="PTHR10694">
    <property type="entry name" value="LYSINE-SPECIFIC DEMETHYLASE"/>
    <property type="match status" value="1"/>
</dbReference>
<dbReference type="GO" id="GO:0008270">
    <property type="term" value="F:zinc ion binding"/>
    <property type="evidence" value="ECO:0007669"/>
    <property type="project" value="UniProtKB-KW"/>
</dbReference>
<dbReference type="Pfam" id="PF02373">
    <property type="entry name" value="JmjC"/>
    <property type="match status" value="1"/>
</dbReference>
<name>A0A7R9LF15_9ACAR</name>
<keyword evidence="11" id="KW-0408">Iron</keyword>
<dbReference type="InterPro" id="IPR013083">
    <property type="entry name" value="Znf_RING/FYVE/PHD"/>
</dbReference>
<dbReference type="Gene3D" id="2.30.30.140">
    <property type="match status" value="1"/>
</dbReference>
<evidence type="ECO:0000256" key="11">
    <source>
        <dbReference type="ARBA" id="ARBA00023004"/>
    </source>
</evidence>
<dbReference type="EMBL" id="OC915404">
    <property type="protein sequence ID" value="CAD7640290.1"/>
    <property type="molecule type" value="Genomic_DNA"/>
</dbReference>
<keyword evidence="13" id="KW-0804">Transcription</keyword>
<dbReference type="Pfam" id="PF02375">
    <property type="entry name" value="JmjN"/>
    <property type="match status" value="1"/>
</dbReference>
<dbReference type="InterPro" id="IPR001965">
    <property type="entry name" value="Znf_PHD"/>
</dbReference>
<dbReference type="EC" id="1.14.11.66" evidence="4"/>
<dbReference type="CDD" id="cd20392">
    <property type="entry name" value="Tudor_JMJD2_rpt2"/>
    <property type="match status" value="1"/>
</dbReference>
<evidence type="ECO:0000256" key="10">
    <source>
        <dbReference type="ARBA" id="ARBA00023002"/>
    </source>
</evidence>
<dbReference type="Gene3D" id="2.60.120.650">
    <property type="entry name" value="Cupin"/>
    <property type="match status" value="1"/>
</dbReference>
<dbReference type="SMART" id="SM00545">
    <property type="entry name" value="JmjN"/>
    <property type="match status" value="1"/>
</dbReference>
<evidence type="ECO:0000313" key="22">
    <source>
        <dbReference type="Proteomes" id="UP000728032"/>
    </source>
</evidence>
<dbReference type="SUPFAM" id="SSF63748">
    <property type="entry name" value="Tudor/PWWP/MBT"/>
    <property type="match status" value="2"/>
</dbReference>
<evidence type="ECO:0000259" key="20">
    <source>
        <dbReference type="PROSITE" id="PS51805"/>
    </source>
</evidence>
<gene>
    <name evidence="21" type="ORF">ONB1V03_LOCUS2476</name>
</gene>
<organism evidence="21">
    <name type="scientific">Oppiella nova</name>
    <dbReference type="NCBI Taxonomy" id="334625"/>
    <lineage>
        <taxon>Eukaryota</taxon>
        <taxon>Metazoa</taxon>
        <taxon>Ecdysozoa</taxon>
        <taxon>Arthropoda</taxon>
        <taxon>Chelicerata</taxon>
        <taxon>Arachnida</taxon>
        <taxon>Acari</taxon>
        <taxon>Acariformes</taxon>
        <taxon>Sarcoptiformes</taxon>
        <taxon>Oribatida</taxon>
        <taxon>Brachypylina</taxon>
        <taxon>Oppioidea</taxon>
        <taxon>Oppiidae</taxon>
        <taxon>Oppiella</taxon>
    </lineage>
</organism>
<dbReference type="SMART" id="SM00333">
    <property type="entry name" value="TUDOR"/>
    <property type="match status" value="2"/>
</dbReference>
<evidence type="ECO:0000256" key="1">
    <source>
        <dbReference type="ARBA" id="ARBA00001954"/>
    </source>
</evidence>